<dbReference type="GO" id="GO:0004497">
    <property type="term" value="F:monooxygenase activity"/>
    <property type="evidence" value="ECO:0007669"/>
    <property type="project" value="InterPro"/>
</dbReference>
<evidence type="ECO:0000256" key="6">
    <source>
        <dbReference type="SAM" id="Phobius"/>
    </source>
</evidence>
<reference evidence="8" key="2">
    <citation type="submission" date="2023-05" db="EMBL/GenBank/DDBJ databases">
        <authorList>
            <consortium name="Lawrence Berkeley National Laboratory"/>
            <person name="Steindorff A."/>
            <person name="Hensen N."/>
            <person name="Bonometti L."/>
            <person name="Westerberg I."/>
            <person name="Brannstrom I.O."/>
            <person name="Guillou S."/>
            <person name="Cros-Aarteil S."/>
            <person name="Calhoun S."/>
            <person name="Haridas S."/>
            <person name="Kuo A."/>
            <person name="Mondo S."/>
            <person name="Pangilinan J."/>
            <person name="Riley R."/>
            <person name="Labutti K."/>
            <person name="Andreopoulos B."/>
            <person name="Lipzen A."/>
            <person name="Chen C."/>
            <person name="Yanf M."/>
            <person name="Daum C."/>
            <person name="Ng V."/>
            <person name="Clum A."/>
            <person name="Ohm R."/>
            <person name="Martin F."/>
            <person name="Silar P."/>
            <person name="Natvig D."/>
            <person name="Lalanne C."/>
            <person name="Gautier V."/>
            <person name="Ament-Velasquez S.L."/>
            <person name="Kruys A."/>
            <person name="Hutchinson M.I."/>
            <person name="Powell A.J."/>
            <person name="Barry K."/>
            <person name="Miller A.N."/>
            <person name="Grigoriev I.V."/>
            <person name="Debuchy R."/>
            <person name="Gladieux P."/>
            <person name="Thoren M.H."/>
            <person name="Johannesson H."/>
        </authorList>
    </citation>
    <scope>NUCLEOTIDE SEQUENCE</scope>
    <source>
        <strain evidence="8">CBS 103.79</strain>
    </source>
</reference>
<feature type="transmembrane region" description="Helical" evidence="6">
    <location>
        <begin position="576"/>
        <end position="597"/>
    </location>
</feature>
<feature type="transmembrane region" description="Helical" evidence="6">
    <location>
        <begin position="771"/>
        <end position="797"/>
    </location>
</feature>
<protein>
    <recommendedName>
        <fullName evidence="7">FAD-binding domain-containing protein</fullName>
    </recommendedName>
</protein>
<organism evidence="8 9">
    <name type="scientific">Staphylotrichum tortipilum</name>
    <dbReference type="NCBI Taxonomy" id="2831512"/>
    <lineage>
        <taxon>Eukaryota</taxon>
        <taxon>Fungi</taxon>
        <taxon>Dikarya</taxon>
        <taxon>Ascomycota</taxon>
        <taxon>Pezizomycotina</taxon>
        <taxon>Sordariomycetes</taxon>
        <taxon>Sordariomycetidae</taxon>
        <taxon>Sordariales</taxon>
        <taxon>Chaetomiaceae</taxon>
        <taxon>Staphylotrichum</taxon>
    </lineage>
</organism>
<dbReference type="PRINTS" id="PR00420">
    <property type="entry name" value="RNGMNOXGNASE"/>
</dbReference>
<dbReference type="Proteomes" id="UP001303889">
    <property type="component" value="Unassembled WGS sequence"/>
</dbReference>
<feature type="transmembrane region" description="Helical" evidence="6">
    <location>
        <begin position="649"/>
        <end position="670"/>
    </location>
</feature>
<keyword evidence="6" id="KW-0472">Membrane</keyword>
<evidence type="ECO:0000256" key="3">
    <source>
        <dbReference type="ARBA" id="ARBA00022630"/>
    </source>
</evidence>
<keyword evidence="5" id="KW-0560">Oxidoreductase</keyword>
<dbReference type="InterPro" id="IPR050562">
    <property type="entry name" value="FAD_mOase_fung"/>
</dbReference>
<dbReference type="InterPro" id="IPR036188">
    <property type="entry name" value="FAD/NAD-bd_sf"/>
</dbReference>
<feature type="transmembrane region" description="Helical" evidence="6">
    <location>
        <begin position="460"/>
        <end position="477"/>
    </location>
</feature>
<name>A0AAN6MA21_9PEZI</name>
<dbReference type="InterPro" id="IPR002938">
    <property type="entry name" value="FAD-bd"/>
</dbReference>
<evidence type="ECO:0000313" key="8">
    <source>
        <dbReference type="EMBL" id="KAK3896965.1"/>
    </source>
</evidence>
<keyword evidence="3" id="KW-0285">Flavoprotein</keyword>
<comment type="similarity">
    <text evidence="2">Belongs to the paxM FAD-dependent monooxygenase family.</text>
</comment>
<keyword evidence="6" id="KW-1133">Transmembrane helix</keyword>
<dbReference type="PANTHER" id="PTHR47356:SF2">
    <property type="entry name" value="FAD-BINDING DOMAIN-CONTAINING PROTEIN-RELATED"/>
    <property type="match status" value="1"/>
</dbReference>
<feature type="transmembrane region" description="Helical" evidence="6">
    <location>
        <begin position="691"/>
        <end position="715"/>
    </location>
</feature>
<dbReference type="Gene3D" id="3.50.50.60">
    <property type="entry name" value="FAD/NAD(P)-binding domain"/>
    <property type="match status" value="1"/>
</dbReference>
<keyword evidence="9" id="KW-1185">Reference proteome</keyword>
<evidence type="ECO:0000256" key="5">
    <source>
        <dbReference type="ARBA" id="ARBA00023002"/>
    </source>
</evidence>
<comment type="cofactor">
    <cofactor evidence="1">
        <name>FAD</name>
        <dbReference type="ChEBI" id="CHEBI:57692"/>
    </cofactor>
</comment>
<evidence type="ECO:0000256" key="2">
    <source>
        <dbReference type="ARBA" id="ARBA00007992"/>
    </source>
</evidence>
<evidence type="ECO:0000259" key="7">
    <source>
        <dbReference type="Pfam" id="PF01494"/>
    </source>
</evidence>
<keyword evidence="4" id="KW-0274">FAD</keyword>
<dbReference type="Pfam" id="PF01494">
    <property type="entry name" value="FAD_binding_3"/>
    <property type="match status" value="2"/>
</dbReference>
<feature type="transmembrane region" description="Helical" evidence="6">
    <location>
        <begin position="540"/>
        <end position="556"/>
    </location>
</feature>
<comment type="caution">
    <text evidence="8">The sequence shown here is derived from an EMBL/GenBank/DDBJ whole genome shotgun (WGS) entry which is preliminary data.</text>
</comment>
<keyword evidence="6" id="KW-0812">Transmembrane</keyword>
<feature type="domain" description="FAD-binding" evidence="7">
    <location>
        <begin position="304"/>
        <end position="354"/>
    </location>
</feature>
<evidence type="ECO:0000313" key="9">
    <source>
        <dbReference type="Proteomes" id="UP001303889"/>
    </source>
</evidence>
<evidence type="ECO:0000256" key="1">
    <source>
        <dbReference type="ARBA" id="ARBA00001974"/>
    </source>
</evidence>
<dbReference type="AlphaFoldDB" id="A0AAN6MA21"/>
<gene>
    <name evidence="8" type="ORF">C8A05DRAFT_39485</name>
</gene>
<dbReference type="GO" id="GO:0071949">
    <property type="term" value="F:FAD binding"/>
    <property type="evidence" value="ECO:0007669"/>
    <property type="project" value="InterPro"/>
</dbReference>
<feature type="domain" description="FAD-binding" evidence="7">
    <location>
        <begin position="10"/>
        <end position="174"/>
    </location>
</feature>
<dbReference type="EMBL" id="MU856322">
    <property type="protein sequence ID" value="KAK3896965.1"/>
    <property type="molecule type" value="Genomic_DNA"/>
</dbReference>
<dbReference type="PANTHER" id="PTHR47356">
    <property type="entry name" value="FAD-DEPENDENT MONOOXYGENASE ASQG-RELATED"/>
    <property type="match status" value="1"/>
</dbReference>
<accession>A0AAN6MA21</accession>
<sequence>MDDAERSRFRVIVVGGGVAGLTLANALEQADVDYVLLERRKEVAPQVGASIGMFPSAARILDQLGAWKAVHEGSEPLRVFYTRDSAGQLISEPDLSALMAHARTGYQTAWGERQNLLQVLYENLKDPSRILVNKDLVDVRHDSDGVTAVCTDGSSFRGDLLVGADGVFSKVRAKMWELAAPDHPDLIQADKNCMISEYNCLFGITKGLDCPRLTPGDVNTSFNRGRCCLSIAAEGGKVYWFAQERLPETYHLGNIPRYTDDDASDFVDRHGDLVVLPGPDGLTLADLWPKTVSSRLVAIEEAKFELWHWGRIGCVGDSIHKSTPNLGVGGNAAVESAAALANGIKRLADSWATSGRRTTQAEVEGMLAEYKAIRELRSDAIVDASGFLARAQNIHGLNTQLFVRFFLPRLAEFLPELMSNAIIGATKLDFLPLPMASLTGTRPFNPVQGDGFRESRLKRMFLALPLLSLTFIALWVMDVTTALEWAESLRNSGVLHLPSGSVPILRSFYYLKGFDDFIAIVNTFFFPTVYNIDPVSRQQLVSFLTDGVVMVTIWVFESARRGNILTIMQLPNLFTALGQLVGIGVVAPVYCFLHYTFSPIENFSALDQRLTNTRVSFAALPAVVLTYLLPFYLTISWPGELVFRQSLLYVWQLYPVWLSLAIWGISRLCFKNTMASDKVYHPQKDLPVMRLYVGGAAALSAGVWWWTALAGGYGLREVFMPDALPRSMGSLTAFAGQFLRWDEVFGFGAHLVWLGYLFWDLAAAGMLREGWFAAAGAGVVSLLLVGPGATVGMGWLWREHILATRRHKCALTPESVGRLHGKAV</sequence>
<feature type="transmembrane region" description="Helical" evidence="6">
    <location>
        <begin position="617"/>
        <end position="637"/>
    </location>
</feature>
<proteinExistence type="inferred from homology"/>
<reference evidence="8" key="1">
    <citation type="journal article" date="2023" name="Mol. Phylogenet. Evol.">
        <title>Genome-scale phylogeny and comparative genomics of the fungal order Sordariales.</title>
        <authorList>
            <person name="Hensen N."/>
            <person name="Bonometti L."/>
            <person name="Westerberg I."/>
            <person name="Brannstrom I.O."/>
            <person name="Guillou S."/>
            <person name="Cros-Aarteil S."/>
            <person name="Calhoun S."/>
            <person name="Haridas S."/>
            <person name="Kuo A."/>
            <person name="Mondo S."/>
            <person name="Pangilinan J."/>
            <person name="Riley R."/>
            <person name="LaButti K."/>
            <person name="Andreopoulos B."/>
            <person name="Lipzen A."/>
            <person name="Chen C."/>
            <person name="Yan M."/>
            <person name="Daum C."/>
            <person name="Ng V."/>
            <person name="Clum A."/>
            <person name="Steindorff A."/>
            <person name="Ohm R.A."/>
            <person name="Martin F."/>
            <person name="Silar P."/>
            <person name="Natvig D.O."/>
            <person name="Lalanne C."/>
            <person name="Gautier V."/>
            <person name="Ament-Velasquez S.L."/>
            <person name="Kruys A."/>
            <person name="Hutchinson M.I."/>
            <person name="Powell A.J."/>
            <person name="Barry K."/>
            <person name="Miller A.N."/>
            <person name="Grigoriev I.V."/>
            <person name="Debuchy R."/>
            <person name="Gladieux P."/>
            <person name="Hiltunen Thoren M."/>
            <person name="Johannesson H."/>
        </authorList>
    </citation>
    <scope>NUCLEOTIDE SEQUENCE</scope>
    <source>
        <strain evidence="8">CBS 103.79</strain>
    </source>
</reference>
<evidence type="ECO:0000256" key="4">
    <source>
        <dbReference type="ARBA" id="ARBA00022827"/>
    </source>
</evidence>
<dbReference type="SUPFAM" id="SSF51905">
    <property type="entry name" value="FAD/NAD(P)-binding domain"/>
    <property type="match status" value="1"/>
</dbReference>